<evidence type="ECO:0000256" key="1">
    <source>
        <dbReference type="SAM" id="MobiDB-lite"/>
    </source>
</evidence>
<gene>
    <name evidence="2" type="ORF">CRM22_002756</name>
</gene>
<sequence>MGTVFSTCQKHRGTRDGSTDHSTYEPVRLETVIMSNLQRPEKCATNGSSCAQHLLAQNVTSVENTNDPDAQDVESHIDTNRSSPPNKGNPGVQNSIHSFPSFGPIYNPTQSCVPLFDEMNKHPMETKHNGYLCDLAQKGLLGSYVADVKHVLRVRLTWSSWTGGRKRTILGLEAVRFSKGNLPKG</sequence>
<feature type="region of interest" description="Disordered" evidence="1">
    <location>
        <begin position="63"/>
        <end position="98"/>
    </location>
</feature>
<protein>
    <submittedName>
        <fullName evidence="2">Uncharacterized protein</fullName>
    </submittedName>
</protein>
<comment type="caution">
    <text evidence="2">The sequence shown here is derived from an EMBL/GenBank/DDBJ whole genome shotgun (WGS) entry which is preliminary data.</text>
</comment>
<feature type="region of interest" description="Disordered" evidence="1">
    <location>
        <begin position="1"/>
        <end position="22"/>
    </location>
</feature>
<accession>A0A4S2M4M2</accession>
<name>A0A4S2M4M2_OPIFE</name>
<keyword evidence="3" id="KW-1185">Reference proteome</keyword>
<feature type="compositionally biased region" description="Polar residues" evidence="1">
    <location>
        <begin position="80"/>
        <end position="98"/>
    </location>
</feature>
<dbReference type="Proteomes" id="UP000308267">
    <property type="component" value="Unassembled WGS sequence"/>
</dbReference>
<reference evidence="2 3" key="1">
    <citation type="journal article" date="2019" name="BMC Genomics">
        <title>New insights from Opisthorchis felineus genome: update on genomics of the epidemiologically important liver flukes.</title>
        <authorList>
            <person name="Ershov N.I."/>
            <person name="Mordvinov V.A."/>
            <person name="Prokhortchouk E.B."/>
            <person name="Pakharukova M.Y."/>
            <person name="Gunbin K.V."/>
            <person name="Ustyantsev K."/>
            <person name="Genaev M.A."/>
            <person name="Blinov A.G."/>
            <person name="Mazur A."/>
            <person name="Boulygina E."/>
            <person name="Tsygankova S."/>
            <person name="Khrameeva E."/>
            <person name="Chekanov N."/>
            <person name="Fan G."/>
            <person name="Xiao A."/>
            <person name="Zhang H."/>
            <person name="Xu X."/>
            <person name="Yang H."/>
            <person name="Solovyev V."/>
            <person name="Lee S.M."/>
            <person name="Liu X."/>
            <person name="Afonnikov D.A."/>
            <person name="Skryabin K.G."/>
        </authorList>
    </citation>
    <scope>NUCLEOTIDE SEQUENCE [LARGE SCALE GENOMIC DNA]</scope>
    <source>
        <strain evidence="2">AK-0245</strain>
        <tissue evidence="2">Whole organism</tissue>
    </source>
</reference>
<dbReference type="EMBL" id="SJOL01004778">
    <property type="protein sequence ID" value="TGZ71245.1"/>
    <property type="molecule type" value="Genomic_DNA"/>
</dbReference>
<evidence type="ECO:0000313" key="3">
    <source>
        <dbReference type="Proteomes" id="UP000308267"/>
    </source>
</evidence>
<dbReference type="AlphaFoldDB" id="A0A4S2M4M2"/>
<evidence type="ECO:0000313" key="2">
    <source>
        <dbReference type="EMBL" id="TGZ71245.1"/>
    </source>
</evidence>
<organism evidence="2 3">
    <name type="scientific">Opisthorchis felineus</name>
    <dbReference type="NCBI Taxonomy" id="147828"/>
    <lineage>
        <taxon>Eukaryota</taxon>
        <taxon>Metazoa</taxon>
        <taxon>Spiralia</taxon>
        <taxon>Lophotrochozoa</taxon>
        <taxon>Platyhelminthes</taxon>
        <taxon>Trematoda</taxon>
        <taxon>Digenea</taxon>
        <taxon>Opisthorchiida</taxon>
        <taxon>Opisthorchiata</taxon>
        <taxon>Opisthorchiidae</taxon>
        <taxon>Opisthorchis</taxon>
    </lineage>
</organism>
<proteinExistence type="predicted"/>